<dbReference type="KEGG" id="cmag:CBW24_00975"/>
<gene>
    <name evidence="6" type="ORF">CBW24_00975</name>
</gene>
<comment type="cofactor">
    <cofactor evidence="1">
        <name>Ca(2+)</name>
        <dbReference type="ChEBI" id="CHEBI:29108"/>
    </cofactor>
</comment>
<dbReference type="InterPro" id="IPR011049">
    <property type="entry name" value="Serralysin-like_metalloprot_C"/>
</dbReference>
<feature type="domain" description="Peptidase M10 serralysin C-terminal" evidence="5">
    <location>
        <begin position="356"/>
        <end position="437"/>
    </location>
</feature>
<dbReference type="Pfam" id="PF00353">
    <property type="entry name" value="HemolysinCabind"/>
    <property type="match status" value="6"/>
</dbReference>
<dbReference type="OrthoDB" id="9342475at2"/>
<dbReference type="Pfam" id="PF08548">
    <property type="entry name" value="Peptidase_M10_C"/>
    <property type="match status" value="1"/>
</dbReference>
<dbReference type="Proteomes" id="UP000219050">
    <property type="component" value="Chromosome"/>
</dbReference>
<dbReference type="RefSeq" id="WP_097372379.1">
    <property type="nucleotide sequence ID" value="NZ_CP021404.1"/>
</dbReference>
<dbReference type="SUPFAM" id="SSF51120">
    <property type="entry name" value="beta-Roll"/>
    <property type="match status" value="5"/>
</dbReference>
<dbReference type="EMBL" id="CP021404">
    <property type="protein sequence ID" value="ATI40723.1"/>
    <property type="molecule type" value="Genomic_DNA"/>
</dbReference>
<evidence type="ECO:0000256" key="2">
    <source>
        <dbReference type="ARBA" id="ARBA00004613"/>
    </source>
</evidence>
<evidence type="ECO:0000256" key="1">
    <source>
        <dbReference type="ARBA" id="ARBA00001913"/>
    </source>
</evidence>
<evidence type="ECO:0000313" key="6">
    <source>
        <dbReference type="EMBL" id="ATI40723.1"/>
    </source>
</evidence>
<dbReference type="InterPro" id="IPR018511">
    <property type="entry name" value="Hemolysin-typ_Ca-bd_CS"/>
</dbReference>
<accession>A0A291LVH9</accession>
<dbReference type="AlphaFoldDB" id="A0A291LVH9"/>
<organism evidence="6 7">
    <name type="scientific">Pacificitalea manganoxidans</name>
    <dbReference type="NCBI Taxonomy" id="1411902"/>
    <lineage>
        <taxon>Bacteria</taxon>
        <taxon>Pseudomonadati</taxon>
        <taxon>Pseudomonadota</taxon>
        <taxon>Alphaproteobacteria</taxon>
        <taxon>Rhodobacterales</taxon>
        <taxon>Paracoccaceae</taxon>
        <taxon>Pacificitalea</taxon>
    </lineage>
</organism>
<dbReference type="PANTHER" id="PTHR38340">
    <property type="entry name" value="S-LAYER PROTEIN"/>
    <property type="match status" value="1"/>
</dbReference>
<sequence>MRHVTTIWQEALQGFGPQARIHVDADGALTLFDPTSQQRFTADLTGTPLGPDSFARDYSAGGQGLTSVQVGAREMRLDHASLADLASGVSQTLYDARSGYGADAVTILAVDAGAERLVIASLQNGSGLSVLREVEGAYEHVGTVADSPTTHLTAISALTHVEIGGAQYVFAASATEHGVAAMRLTAEGTLNPVDALGAGGWLPIARPTDLDVVEVAGSSYLIVAAQGTGSLTSLRIEADGVLTPVDHIVDDLATRFGGATAMDWIVVDGQAFGAVAGADGGVTLVRLLPDGGFHVAAVLVDDADMALRGVSQIALAETPVGVQLLVLGEGELGVTQIALDLTDIGVTRTGVDASRDGGASNDVLIARDGGDTVLAGGGDDIIVDGSGRDDLTGGAGADIFVFRDDGEFDTVRDFDPAVDRIDLSRFSQLYHPSQIEYETNANGLRLVIGDEKIRLIHVDRTPMTAQDVAHALVFNADRSALDTVTPTIVTGSAGNDSLTGSSKPDAISAGAGDDLIAWSHGADLIDGGTGKDHLSYAGAEVGLALNLNLQTANGGSGAGDQLISVEVITGTDHADTMTGDGGANEFRGGAGQDRLWGGAGDDSLRGGAGADLLDGGEGMDIADYTDSDAVQADLLLPGSNSGAAEGDTYRSIEGLRGTAFADDLRGDGADNLLIGGQGNDFLMGRGGADTLIGSHGHDILSGGGGGDILNGGRGNDRLIGGGGDDRLVGDDGDDTLIGTEGANSLIGGAGADVIYDGGGSSTLSGGAGRDRLIGNAGHDRLFGGDDADILNGGNGNDRLSGEAGADYLLGGGGWDIFIFYEDMGRDQIEDFVLGEDRLFLSADLVGSATLGAAVIAAHATIVDGSTVLDFGGGNAVTLLGLSDLTGLEDAILIVA</sequence>
<dbReference type="GO" id="GO:0005509">
    <property type="term" value="F:calcium ion binding"/>
    <property type="evidence" value="ECO:0007669"/>
    <property type="project" value="InterPro"/>
</dbReference>
<evidence type="ECO:0000259" key="5">
    <source>
        <dbReference type="Pfam" id="PF08548"/>
    </source>
</evidence>
<dbReference type="InterPro" id="IPR013858">
    <property type="entry name" value="Peptidase_M10B_C"/>
</dbReference>
<dbReference type="PANTHER" id="PTHR38340:SF1">
    <property type="entry name" value="S-LAYER PROTEIN"/>
    <property type="match status" value="1"/>
</dbReference>
<keyword evidence="7" id="KW-1185">Reference proteome</keyword>
<keyword evidence="3" id="KW-0964">Secreted</keyword>
<evidence type="ECO:0000313" key="7">
    <source>
        <dbReference type="Proteomes" id="UP000219050"/>
    </source>
</evidence>
<proteinExistence type="predicted"/>
<dbReference type="Gene3D" id="2.150.10.10">
    <property type="entry name" value="Serralysin-like metalloprotease, C-terminal"/>
    <property type="match status" value="5"/>
</dbReference>
<dbReference type="InterPro" id="IPR001343">
    <property type="entry name" value="Hemolysn_Ca-bd"/>
</dbReference>
<dbReference type="PRINTS" id="PR00313">
    <property type="entry name" value="CABNDNGRPT"/>
</dbReference>
<evidence type="ECO:0000256" key="3">
    <source>
        <dbReference type="ARBA" id="ARBA00022525"/>
    </source>
</evidence>
<keyword evidence="4" id="KW-0677">Repeat</keyword>
<dbReference type="GO" id="GO:0005615">
    <property type="term" value="C:extracellular space"/>
    <property type="evidence" value="ECO:0007669"/>
    <property type="project" value="InterPro"/>
</dbReference>
<evidence type="ECO:0000256" key="4">
    <source>
        <dbReference type="ARBA" id="ARBA00022737"/>
    </source>
</evidence>
<reference evidence="6 7" key="1">
    <citation type="submission" date="2017-05" db="EMBL/GenBank/DDBJ databases">
        <title>Comparative genomic and metabolic analysis of manganese-oxidizing mechanisms in Celeribater manganoxidans DY25T: its adaption to the environment of polymetallic nodule.</title>
        <authorList>
            <person name="Wang X."/>
        </authorList>
    </citation>
    <scope>NUCLEOTIDE SEQUENCE [LARGE SCALE GENOMIC DNA]</scope>
    <source>
        <strain evidence="6 7">DY25</strain>
    </source>
</reference>
<dbReference type="InterPro" id="IPR050557">
    <property type="entry name" value="RTX_toxin/Mannuronan_C5-epim"/>
</dbReference>
<comment type="subcellular location">
    <subcellularLocation>
        <location evidence="2">Secreted</location>
    </subcellularLocation>
</comment>
<name>A0A291LVH9_9RHOB</name>
<protein>
    <recommendedName>
        <fullName evidence="5">Peptidase M10 serralysin C-terminal domain-containing protein</fullName>
    </recommendedName>
</protein>
<dbReference type="PROSITE" id="PS00330">
    <property type="entry name" value="HEMOLYSIN_CALCIUM"/>
    <property type="match status" value="8"/>
</dbReference>